<feature type="region of interest" description="Disordered" evidence="1">
    <location>
        <begin position="1"/>
        <end position="25"/>
    </location>
</feature>
<dbReference type="Proteomes" id="UP000019151">
    <property type="component" value="Chromosome"/>
</dbReference>
<sequence length="432" mass="47637">MNEPIPARHDPAPPAGGTTAPTDSGYAPVLITDSYDPAVAEAASQLGGWRVDVRPARELAAAVAHAPDARAVIVTTDNPNALRDVFEQARRAGVAVVVGCVDETMRRRAAELRADDWYRVPAPPDEIAARVRTATARAAPTGAALSDRIERAEYEQMLYDARTGLPTLPVAIERSRALIKERGEVVVLYLNFVRYSKLEEIYGWEKLDAVLETTAAAVRELLAESTFAASKALVSFTNDADVVLLHVPAPDRKSTSDAEITELSSRLGAHIARKLEAAHGEEVAALCDIYVGVAHVYYNPKVRLERLIYRGIREAAIAAKSVEERERAHKVADLRSSLRERLVYVDYHPIVEATTRRVFGYEALARGVMRSLRSPEVMFEVAAEADLLWELSRLCRARARSRRCRCASSMASCCSSTSTRTTSRTRSSRRRR</sequence>
<feature type="compositionally biased region" description="Basic and acidic residues" evidence="1">
    <location>
        <begin position="1"/>
        <end position="11"/>
    </location>
</feature>
<dbReference type="PANTHER" id="PTHR33121:SF76">
    <property type="entry name" value="SIGNALING PROTEIN"/>
    <property type="match status" value="1"/>
</dbReference>
<evidence type="ECO:0000313" key="3">
    <source>
        <dbReference type="EMBL" id="AHG90176.1"/>
    </source>
</evidence>
<dbReference type="EMBL" id="CP007128">
    <property type="protein sequence ID" value="AHG90176.1"/>
    <property type="molecule type" value="Genomic_DNA"/>
</dbReference>
<dbReference type="OrthoDB" id="9813903at2"/>
<keyword evidence="4" id="KW-1185">Reference proteome</keyword>
<feature type="domain" description="EAL" evidence="2">
    <location>
        <begin position="327"/>
        <end position="432"/>
    </location>
</feature>
<dbReference type="Gene3D" id="3.30.70.270">
    <property type="match status" value="1"/>
</dbReference>
<evidence type="ECO:0000256" key="1">
    <source>
        <dbReference type="SAM" id="MobiDB-lite"/>
    </source>
</evidence>
<proteinExistence type="predicted"/>
<dbReference type="InterPro" id="IPR050706">
    <property type="entry name" value="Cyclic-di-GMP_PDE-like"/>
</dbReference>
<accession>W0RHC5</accession>
<reference evidence="3 4" key="1">
    <citation type="journal article" date="2014" name="Genome Announc.">
        <title>Genome Sequence and Methylome of Soil Bacterium Gemmatirosa kalamazoonensis KBS708T, a Member of the Rarely Cultivated Gemmatimonadetes Phylum.</title>
        <authorList>
            <person name="Debruyn J.M."/>
            <person name="Radosevich M."/>
            <person name="Wommack K.E."/>
            <person name="Polson S.W."/>
            <person name="Hauser L.J."/>
            <person name="Fawaz M.N."/>
            <person name="Korlach J."/>
            <person name="Tsai Y.C."/>
        </authorList>
    </citation>
    <scope>NUCLEOTIDE SEQUENCE [LARGE SCALE GENOMIC DNA]</scope>
    <source>
        <strain evidence="3 4">KBS708</strain>
    </source>
</reference>
<dbReference type="PROSITE" id="PS50883">
    <property type="entry name" value="EAL"/>
    <property type="match status" value="1"/>
</dbReference>
<dbReference type="GO" id="GO:0071111">
    <property type="term" value="F:cyclic-guanylate-specific phosphodiesterase activity"/>
    <property type="evidence" value="ECO:0007669"/>
    <property type="project" value="InterPro"/>
</dbReference>
<evidence type="ECO:0000313" key="4">
    <source>
        <dbReference type="Proteomes" id="UP000019151"/>
    </source>
</evidence>
<dbReference type="InParanoid" id="W0RHC5"/>
<dbReference type="Gene3D" id="3.20.20.450">
    <property type="entry name" value="EAL domain"/>
    <property type="match status" value="1"/>
</dbReference>
<protein>
    <submittedName>
        <fullName evidence="3">EAL domain-containing protein</fullName>
    </submittedName>
</protein>
<dbReference type="InterPro" id="IPR001633">
    <property type="entry name" value="EAL_dom"/>
</dbReference>
<dbReference type="AlphaFoldDB" id="W0RHC5"/>
<name>W0RHC5_9BACT</name>
<evidence type="ECO:0000259" key="2">
    <source>
        <dbReference type="PROSITE" id="PS50883"/>
    </source>
</evidence>
<dbReference type="InterPro" id="IPR043128">
    <property type="entry name" value="Rev_trsase/Diguanyl_cyclase"/>
</dbReference>
<organism evidence="3 4">
    <name type="scientific">Gemmatirosa kalamazoonensis</name>
    <dbReference type="NCBI Taxonomy" id="861299"/>
    <lineage>
        <taxon>Bacteria</taxon>
        <taxon>Pseudomonadati</taxon>
        <taxon>Gemmatimonadota</taxon>
        <taxon>Gemmatimonadia</taxon>
        <taxon>Gemmatimonadales</taxon>
        <taxon>Gemmatimonadaceae</taxon>
        <taxon>Gemmatirosa</taxon>
    </lineage>
</organism>
<dbReference type="SUPFAM" id="SSF141868">
    <property type="entry name" value="EAL domain-like"/>
    <property type="match status" value="1"/>
</dbReference>
<dbReference type="KEGG" id="gba:J421_2639"/>
<gene>
    <name evidence="3" type="ORF">J421_2639</name>
</gene>
<dbReference type="InterPro" id="IPR035919">
    <property type="entry name" value="EAL_sf"/>
</dbReference>
<dbReference type="PANTHER" id="PTHR33121">
    <property type="entry name" value="CYCLIC DI-GMP PHOSPHODIESTERASE PDEF"/>
    <property type="match status" value="1"/>
</dbReference>
<dbReference type="HOGENOM" id="CLU_634227_0_0_0"/>
<dbReference type="STRING" id="861299.J421_2639"/>
<dbReference type="eggNOG" id="COG2200">
    <property type="taxonomic scope" value="Bacteria"/>
</dbReference>
<dbReference type="RefSeq" id="WP_025411646.1">
    <property type="nucleotide sequence ID" value="NZ_CP007128.1"/>
</dbReference>